<accession>A0A140XFM2</accession>
<dbReference type="InterPro" id="IPR044930">
    <property type="entry name" value="Homing_endonuclease_His-Me"/>
</dbReference>
<dbReference type="SUPFAM" id="SSF54060">
    <property type="entry name" value="His-Me finger endonucleases"/>
    <property type="match status" value="1"/>
</dbReference>
<dbReference type="GO" id="GO:0004519">
    <property type="term" value="F:endonuclease activity"/>
    <property type="evidence" value="ECO:0007669"/>
    <property type="project" value="UniProtKB-KW"/>
</dbReference>
<dbReference type="InterPro" id="IPR044925">
    <property type="entry name" value="His-Me_finger_sf"/>
</dbReference>
<sequence length="139" mass="15472">MNVREKILERVRVTSAGCWEWTGAVNSKGYGQVWCGESKKTLYCHRVMSEAPTGTTVLHSCDNTLCCNPAHLSIGTPLENSEDMVSKGRSHKGYKLTDADVMNILQSSESGKRLSQTYGVSQQTISDIRNGRTYGRLRR</sequence>
<protein>
    <submittedName>
        <fullName evidence="1">HNH endonuclease</fullName>
    </submittedName>
</protein>
<name>A0A140XFM2_9CAUD</name>
<dbReference type="KEGG" id="vg:29123172"/>
<evidence type="ECO:0000313" key="1">
    <source>
        <dbReference type="EMBL" id="AIT13642.1"/>
    </source>
</evidence>
<dbReference type="Proteomes" id="UP000203052">
    <property type="component" value="Segment"/>
</dbReference>
<organism evidence="1 2">
    <name type="scientific">Salmonella phage BP12A</name>
    <dbReference type="NCBI Taxonomy" id="1543199"/>
    <lineage>
        <taxon>Viruses</taxon>
        <taxon>Duplodnaviria</taxon>
        <taxon>Heunggongvirae</taxon>
        <taxon>Uroviricota</taxon>
        <taxon>Caudoviricetes</taxon>
        <taxon>Autographivirales</taxon>
        <taxon>Autotranscriptaviridae</taxon>
        <taxon>Studiervirinae</taxon>
        <taxon>Berlinvirus</taxon>
        <taxon>Berlinvirus BP12A</taxon>
    </lineage>
</organism>
<dbReference type="Gene3D" id="3.90.75.10">
    <property type="entry name" value="Homing Intron 3 (I-ppo) Encoded Endonuclease, Chain A"/>
    <property type="match status" value="1"/>
</dbReference>
<evidence type="ECO:0000313" key="2">
    <source>
        <dbReference type="Proteomes" id="UP000203052"/>
    </source>
</evidence>
<keyword evidence="2" id="KW-1185">Reference proteome</keyword>
<dbReference type="RefSeq" id="YP_009303663.1">
    <property type="nucleotide sequence ID" value="NC_031258.1"/>
</dbReference>
<keyword evidence="1" id="KW-0255">Endonuclease</keyword>
<keyword evidence="1" id="KW-0378">Hydrolase</keyword>
<proteinExistence type="predicted"/>
<reference evidence="2" key="1">
    <citation type="submission" date="2014-08" db="EMBL/GenBank/DDBJ databases">
        <authorList>
            <person name="Mandeville R."/>
        </authorList>
    </citation>
    <scope>NUCLEOTIDE SEQUENCE [LARGE SCALE GENOMIC DNA]</scope>
</reference>
<dbReference type="EMBL" id="KM366096">
    <property type="protein sequence ID" value="AIT13642.1"/>
    <property type="molecule type" value="Genomic_DNA"/>
</dbReference>
<keyword evidence="1" id="KW-0540">Nuclease</keyword>
<gene>
    <name evidence="1" type="ORF">BP12A_12A</name>
</gene>
<dbReference type="GeneID" id="29123172"/>
<dbReference type="OrthoDB" id="21336at10239"/>